<feature type="region of interest" description="Disordered" evidence="1">
    <location>
        <begin position="310"/>
        <end position="366"/>
    </location>
</feature>
<name>A0AAW0YLN5_9TREE</name>
<evidence type="ECO:0000256" key="1">
    <source>
        <dbReference type="SAM" id="MobiDB-lite"/>
    </source>
</evidence>
<feature type="region of interest" description="Disordered" evidence="1">
    <location>
        <begin position="400"/>
        <end position="428"/>
    </location>
</feature>
<organism evidence="2 3">
    <name type="scientific">Kwoniella newhampshirensis</name>
    <dbReference type="NCBI Taxonomy" id="1651941"/>
    <lineage>
        <taxon>Eukaryota</taxon>
        <taxon>Fungi</taxon>
        <taxon>Dikarya</taxon>
        <taxon>Basidiomycota</taxon>
        <taxon>Agaricomycotina</taxon>
        <taxon>Tremellomycetes</taxon>
        <taxon>Tremellales</taxon>
        <taxon>Cryptococcaceae</taxon>
        <taxon>Kwoniella</taxon>
    </lineage>
</organism>
<protein>
    <recommendedName>
        <fullName evidence="4">R3H-associated N-terminal domain-containing protein</fullName>
    </recommendedName>
</protein>
<dbReference type="CDD" id="cd02325">
    <property type="entry name" value="R3H"/>
    <property type="match status" value="1"/>
</dbReference>
<evidence type="ECO:0000313" key="2">
    <source>
        <dbReference type="EMBL" id="KAK8853381.1"/>
    </source>
</evidence>
<feature type="compositionally biased region" description="Low complexity" evidence="1">
    <location>
        <begin position="413"/>
        <end position="427"/>
    </location>
</feature>
<dbReference type="EMBL" id="JBCAWK010000007">
    <property type="protein sequence ID" value="KAK8853381.1"/>
    <property type="molecule type" value="Genomic_DNA"/>
</dbReference>
<feature type="region of interest" description="Disordered" evidence="1">
    <location>
        <begin position="75"/>
        <end position="132"/>
    </location>
</feature>
<evidence type="ECO:0008006" key="4">
    <source>
        <dbReference type="Google" id="ProtNLM"/>
    </source>
</evidence>
<comment type="caution">
    <text evidence="2">The sequence shown here is derived from an EMBL/GenBank/DDBJ whole genome shotgun (WGS) entry which is preliminary data.</text>
</comment>
<feature type="compositionally biased region" description="Basic and acidic residues" evidence="1">
    <location>
        <begin position="330"/>
        <end position="340"/>
    </location>
</feature>
<dbReference type="AlphaFoldDB" id="A0AAW0YLN5"/>
<dbReference type="RefSeq" id="XP_066802567.1">
    <property type="nucleotide sequence ID" value="XM_066947188.1"/>
</dbReference>
<gene>
    <name evidence="2" type="ORF">IAR55_004085</name>
</gene>
<sequence>MAETRTDTAPAPIHIPAILQNPTNHALRQVEAYNAQQREKAQARREAKTITRVVEKGTGRGKRVIRRLDNAAFASNPHIVQPSRGDYNPPIPLQHRPPRASFPADTIPRSAPIPSVSPPERDPFSSNSLNGAFSTSLKGTRALLRKRGGRRVEGLVGKVESEIRGWLGGSWGTLNRASSHDDEVWTIIDEQPVDLSSQSSDASGISTHASSSRRMPALHQITSALPSLPISDANQIPAILEISRSPAHISWLVSDSFERLVVHLIARYYELVSWSDTHVTVSGQSVRLTNIILPNIAKPKAQQQSYTLFTPETSEVSGQSSSELPTSGSESDRGGFHSETDSEAATQRGGDSESESDLEEGYTLVDDSISDIEGAANITITSLPDMSDLALSDSDMDLGLRRTDSNTSSRYASSEGGSEFSGLGDSLTLPAMPRTVNATSTTGGGWIEFDVGPVGLGDIPNPTVPISVAGIRAKANLPMPVAQTAGREWEDKPTFFEYLYGA</sequence>
<dbReference type="KEGG" id="kne:92181343"/>
<dbReference type="GeneID" id="92181343"/>
<accession>A0AAW0YLN5</accession>
<keyword evidence="3" id="KW-1185">Reference proteome</keyword>
<dbReference type="Proteomes" id="UP001388673">
    <property type="component" value="Unassembled WGS sequence"/>
</dbReference>
<feature type="compositionally biased region" description="Low complexity" evidence="1">
    <location>
        <begin position="317"/>
        <end position="329"/>
    </location>
</feature>
<evidence type="ECO:0000313" key="3">
    <source>
        <dbReference type="Proteomes" id="UP001388673"/>
    </source>
</evidence>
<proteinExistence type="predicted"/>
<reference evidence="2 3" key="1">
    <citation type="journal article" date="2024" name="bioRxiv">
        <title>Comparative genomics of Cryptococcus and Kwoniella reveals pathogenesis evolution and contrasting karyotype dynamics via intercentromeric recombination or chromosome fusion.</title>
        <authorList>
            <person name="Coelho M.A."/>
            <person name="David-Palma M."/>
            <person name="Shea T."/>
            <person name="Bowers K."/>
            <person name="McGinley-Smith S."/>
            <person name="Mohammad A.W."/>
            <person name="Gnirke A."/>
            <person name="Yurkov A.M."/>
            <person name="Nowrousian M."/>
            <person name="Sun S."/>
            <person name="Cuomo C.A."/>
            <person name="Heitman J."/>
        </authorList>
    </citation>
    <scope>NUCLEOTIDE SEQUENCE [LARGE SCALE GENOMIC DNA]</scope>
    <source>
        <strain evidence="2 3">CBS 13917</strain>
    </source>
</reference>